<evidence type="ECO:0000256" key="2">
    <source>
        <dbReference type="ARBA" id="ARBA00004496"/>
    </source>
</evidence>
<evidence type="ECO:0000256" key="1">
    <source>
        <dbReference type="ARBA" id="ARBA00004123"/>
    </source>
</evidence>
<evidence type="ECO:0000256" key="5">
    <source>
        <dbReference type="ARBA" id="ARBA00022618"/>
    </source>
</evidence>
<evidence type="ECO:0000256" key="11">
    <source>
        <dbReference type="ARBA" id="ARBA00023306"/>
    </source>
</evidence>
<dbReference type="Pfam" id="PF15780">
    <property type="entry name" value="ASH"/>
    <property type="match status" value="1"/>
</dbReference>
<proteinExistence type="predicted"/>
<dbReference type="InterPro" id="IPR036872">
    <property type="entry name" value="CH_dom_sf"/>
</dbReference>
<gene>
    <name evidence="13" type="ORF">Zmor_000488</name>
</gene>
<dbReference type="InterPro" id="IPR001715">
    <property type="entry name" value="CH_dom"/>
</dbReference>
<keyword evidence="10" id="KW-0539">Nucleus</keyword>
<organism evidence="13 14">
    <name type="scientific">Zophobas morio</name>
    <dbReference type="NCBI Taxonomy" id="2755281"/>
    <lineage>
        <taxon>Eukaryota</taxon>
        <taxon>Metazoa</taxon>
        <taxon>Ecdysozoa</taxon>
        <taxon>Arthropoda</taxon>
        <taxon>Hexapoda</taxon>
        <taxon>Insecta</taxon>
        <taxon>Pterygota</taxon>
        <taxon>Neoptera</taxon>
        <taxon>Endopterygota</taxon>
        <taxon>Coleoptera</taxon>
        <taxon>Polyphaga</taxon>
        <taxon>Cucujiformia</taxon>
        <taxon>Tenebrionidae</taxon>
        <taxon>Zophobas</taxon>
    </lineage>
</organism>
<dbReference type="GO" id="GO:0051301">
    <property type="term" value="P:cell division"/>
    <property type="evidence" value="ECO:0007669"/>
    <property type="project" value="UniProtKB-KW"/>
</dbReference>
<comment type="caution">
    <text evidence="13">The sequence shown here is derived from an EMBL/GenBank/DDBJ whole genome shotgun (WGS) entry which is preliminary data.</text>
</comment>
<dbReference type="Pfam" id="PF00307">
    <property type="entry name" value="CH"/>
    <property type="match status" value="1"/>
</dbReference>
<evidence type="ECO:0000256" key="7">
    <source>
        <dbReference type="ARBA" id="ARBA00022776"/>
    </source>
</evidence>
<dbReference type="GO" id="GO:0000922">
    <property type="term" value="C:spindle pole"/>
    <property type="evidence" value="ECO:0007669"/>
    <property type="project" value="TreeGrafter"/>
</dbReference>
<keyword evidence="7" id="KW-0498">Mitosis</keyword>
<keyword evidence="9" id="KW-0175">Coiled coil</keyword>
<dbReference type="GO" id="GO:0051295">
    <property type="term" value="P:establishment of meiotic spindle localization"/>
    <property type="evidence" value="ECO:0007669"/>
    <property type="project" value="TreeGrafter"/>
</dbReference>
<dbReference type="InterPro" id="IPR013783">
    <property type="entry name" value="Ig-like_fold"/>
</dbReference>
<accession>A0AA38MRI6</accession>
<dbReference type="PANTHER" id="PTHR22706">
    <property type="entry name" value="ASSEMBLY FACTOR FOR SPINDLE MICROTUBULES"/>
    <property type="match status" value="1"/>
</dbReference>
<dbReference type="EMBL" id="JALNTZ010000001">
    <property type="protein sequence ID" value="KAJ3664959.1"/>
    <property type="molecule type" value="Genomic_DNA"/>
</dbReference>
<feature type="domain" description="Calponin-homology (CH)" evidence="12">
    <location>
        <begin position="721"/>
        <end position="853"/>
    </location>
</feature>
<dbReference type="GO" id="GO:0000278">
    <property type="term" value="P:mitotic cell cycle"/>
    <property type="evidence" value="ECO:0007669"/>
    <property type="project" value="TreeGrafter"/>
</dbReference>
<dbReference type="GO" id="GO:0007051">
    <property type="term" value="P:spindle organization"/>
    <property type="evidence" value="ECO:0007669"/>
    <property type="project" value="TreeGrafter"/>
</dbReference>
<dbReference type="PANTHER" id="PTHR22706:SF1">
    <property type="entry name" value="ASSEMBLY FACTOR FOR SPINDLE MICROTUBULES"/>
    <property type="match status" value="1"/>
</dbReference>
<reference evidence="13" key="1">
    <citation type="journal article" date="2023" name="G3 (Bethesda)">
        <title>Whole genome assemblies of Zophobas morio and Tenebrio molitor.</title>
        <authorList>
            <person name="Kaur S."/>
            <person name="Stinson S.A."/>
            <person name="diCenzo G.C."/>
        </authorList>
    </citation>
    <scope>NUCLEOTIDE SEQUENCE</scope>
    <source>
        <strain evidence="13">QUZm001</strain>
    </source>
</reference>
<keyword evidence="5" id="KW-0132">Cell division</keyword>
<dbReference type="GO" id="GO:0005737">
    <property type="term" value="C:cytoplasm"/>
    <property type="evidence" value="ECO:0007669"/>
    <property type="project" value="UniProtKB-SubCell"/>
</dbReference>
<evidence type="ECO:0000256" key="8">
    <source>
        <dbReference type="ARBA" id="ARBA00022860"/>
    </source>
</evidence>
<evidence type="ECO:0000313" key="14">
    <source>
        <dbReference type="Proteomes" id="UP001168821"/>
    </source>
</evidence>
<comment type="subcellular location">
    <subcellularLocation>
        <location evidence="2">Cytoplasm</location>
    </subcellularLocation>
    <subcellularLocation>
        <location evidence="1">Nucleus</location>
    </subcellularLocation>
</comment>
<dbReference type="Gene3D" id="1.20.5.190">
    <property type="match status" value="2"/>
</dbReference>
<sequence>MFFQFSPPLRQPEKKTVAKKPEVEPNVLILAPFSKNPKICFENVKVGQAAVETLIIKNPTNHKLEVTAHLNVDDKTNLQLQWSSKSLQEGEEQTLSLHWTPTEAGAWRYLLHITAGSRISCDIPVILKSATSAKKKNPKSRTFPRFATKKTTSPINLMKRKSPQKRPVLPNITNIPELRLIQPDGLYAGKENAFLRRETFIVGTNHPLTEDSLERVADVSFERKLQVHCSEFSVLTPVAAFRPEHCSSEEKSVSRVHFSGKSFQLFPDETTENDLPLENSGDFGISPITYTRNIKDIYISPAVYRDIRNRGVKHRNSSPIMQTKSVRNATFSPDTFAKDLRDINISSVTFSKDVQEINISSETYSKEANVSTETYTKDVRDVNISSETYTKDLSSNTFTLEVSDHDTDNCPTPTSSKKARLDSLAGFSVRDTIHAGLWTNTALPLSTIKEVPSLSTIEEKSISRTLPLKHKTNMTFTVSPKRLKLEEPLRPEWTEAHTAAIIDPQMGEFLDRQQDNLKRWLNAILAPPKGLESNDEGHTMDVVKLWRECQKKQDNVSTVSVDTSSANLKSVRRNALRLYKSTEVQSVLEKVWKAVDDNRLMIRSDRDIHLDLALQSDIMRVLLSYNPLWLRVGLESIYGRMIPLKSNSDLLGLTTFIWEKLIRDPFLLKKHKSIHTNNYKVGIKKAILKRILALIYFLDVSKKNKLISHDPCLFCKNAPIKESRDALISFARDTVASMGDITKFLKHFGYILSHKQTYLDEFDYTVKVLGTDLRDGVRLTRVMEKIYLDNTLSKNLRVPAISRLQKVHNVKIAFEVLLKNDFELKYDIVPKDIVNGHKEKTLCFLWQIIYKLQTPLMARSVTTITRWWRSEAILLKREELRKIRTEREEAATKIQLWYRRKTGWHIKKMMKKREEAATKIQSWVRRFLAQKRFDKLKRAVAIVEERYVARKLMMVVRMKYETLKWATLVIQRTFRSYREMKLQREYYQVLRYSVILVQMRFRANQLMKTEREYFLQLKHSAVIIQTRFRANRLMKMQRENYLQLKYATIVIQKRFISNQLMQIERKRYAQLRRSATMVQRRFRANQLTKKEREYFLQLKSSAIIIQRWFRASHLMKTEKEYFLQLKQTVIGIQTRFRATQLMKTQREYFLQLKQSVIVVQQRFRAKQLMKLEREYYLQTKESVTVVQRWFRAYKLMKMEKTYFLQLKRSATIVQRRFRANQLTKTHREYFLRLKRSVIVIQRTIRAYRLMQTTREYFLQLKKYTVFIQRKFRANQLVKIERQYYLQLIRSVTIIQTRFRANQLMKYEREYFLQFKRCAILMQRRFRANHLTKVAKEYFLQLKKSVIIVQRRFRANQAMKIERQYYLQLTRSVNIIQTRFRANQLMKSEKEYFLQLKQSTVVIQRRFRANQLMQTERQYYLQLNKSVCIVQKRFRANRLMKLEREYFLQLKRSVIVVQRRFRGNQLMKLARENLLQLQKSVIIVQRRFRANQAMKIERQYYLQLTRSVITIQRRFRANRLTKSTKEYFLRLKQTAILVQRRFRANYLMKSTREQFLQLKQSVTIIQRRFRAYLTMKTNRQYFVQLRQSVVLVQRRFQANRLMKVQRQRYSQLRFSVVLIQKRFRSHQLMKFQQQNYLQLRQSVVLVQRRFRANQLMKLEKGHFVQLRQRVILIQRIFRANQVMKIEHRMYLELKRVVVLVQRRFRANQLMKTEREYYLQLKQSVICVQRRFRLKQLMKPEREYFLRLRQSTVIIQRRFRALQLKKIQHEYYLKLKRCVMVVQRRFRANQLMKIQREYYETLRRSAILVQRKFRAKLATRVDYSNFQNLKQAAVCIQRKWRVKVAVELEKRRKENAAAARIQATWRGYKMRQCLEPKLLKIYQQLKTANENARPENTLGSRCVICVFQLTTKMSVETMTILVQDLDYITRRCQQSLRTYGSKLIEPLYNVINSTNRSVLETQLSTAAVNVLINVYRYKPSRPHVWVPEYMESLVTVMLHFCDKENPLFPTLCTLLYFFLKNEEYKSVITNTPKFRDKMRLIKDKADRKMRMVQKVKSATQNDSFFRVRQNLPLPVDTPDWGLDYKKKPRVFLNSVQAVDTIIAILTV</sequence>
<keyword evidence="8" id="KW-0112">Calmodulin-binding</keyword>
<dbReference type="GO" id="GO:0005516">
    <property type="term" value="F:calmodulin binding"/>
    <property type="evidence" value="ECO:0007669"/>
    <property type="project" value="UniProtKB-KW"/>
</dbReference>
<dbReference type="PROSITE" id="PS50096">
    <property type="entry name" value="IQ"/>
    <property type="match status" value="2"/>
</dbReference>
<dbReference type="Gene3D" id="2.60.40.10">
    <property type="entry name" value="Immunoglobulins"/>
    <property type="match status" value="1"/>
</dbReference>
<keyword evidence="3" id="KW-0963">Cytoplasm</keyword>
<keyword evidence="6" id="KW-0677">Repeat</keyword>
<dbReference type="PROSITE" id="PS50021">
    <property type="entry name" value="CH"/>
    <property type="match status" value="1"/>
</dbReference>
<evidence type="ECO:0000256" key="3">
    <source>
        <dbReference type="ARBA" id="ARBA00022490"/>
    </source>
</evidence>
<evidence type="ECO:0000256" key="9">
    <source>
        <dbReference type="ARBA" id="ARBA00023054"/>
    </source>
</evidence>
<name>A0AA38MRI6_9CUCU</name>
<evidence type="ECO:0000259" key="12">
    <source>
        <dbReference type="PROSITE" id="PS50021"/>
    </source>
</evidence>
<dbReference type="GO" id="GO:0005634">
    <property type="term" value="C:nucleus"/>
    <property type="evidence" value="ECO:0007669"/>
    <property type="project" value="UniProtKB-SubCell"/>
</dbReference>
<dbReference type="Pfam" id="PF00612">
    <property type="entry name" value="IQ"/>
    <property type="match status" value="3"/>
</dbReference>
<evidence type="ECO:0000256" key="10">
    <source>
        <dbReference type="ARBA" id="ARBA00023242"/>
    </source>
</evidence>
<keyword evidence="11" id="KW-0131">Cell cycle</keyword>
<protein>
    <recommendedName>
        <fullName evidence="12">Calponin-homology (CH) domain-containing protein</fullName>
    </recommendedName>
</protein>
<evidence type="ECO:0000256" key="4">
    <source>
        <dbReference type="ARBA" id="ARBA00022553"/>
    </source>
</evidence>
<evidence type="ECO:0000313" key="13">
    <source>
        <dbReference type="EMBL" id="KAJ3664959.1"/>
    </source>
</evidence>
<dbReference type="Proteomes" id="UP001168821">
    <property type="component" value="Unassembled WGS sequence"/>
</dbReference>
<keyword evidence="14" id="KW-1185">Reference proteome</keyword>
<dbReference type="SUPFAM" id="SSF47576">
    <property type="entry name" value="Calponin-homology domain, CH-domain"/>
    <property type="match status" value="1"/>
</dbReference>
<dbReference type="InterPro" id="IPR031549">
    <property type="entry name" value="ASH"/>
</dbReference>
<evidence type="ECO:0000256" key="6">
    <source>
        <dbReference type="ARBA" id="ARBA00022737"/>
    </source>
</evidence>
<dbReference type="InterPro" id="IPR051185">
    <property type="entry name" value="ASPM"/>
</dbReference>
<dbReference type="InterPro" id="IPR000048">
    <property type="entry name" value="IQ_motif_EF-hand-BS"/>
</dbReference>
<dbReference type="CDD" id="cd21223">
    <property type="entry name" value="CH_ASPM_rpt1"/>
    <property type="match status" value="1"/>
</dbReference>
<dbReference type="CDD" id="cd23767">
    <property type="entry name" value="IQCD"/>
    <property type="match status" value="1"/>
</dbReference>
<dbReference type="SMART" id="SM00033">
    <property type="entry name" value="CH"/>
    <property type="match status" value="1"/>
</dbReference>
<keyword evidence="4" id="KW-0597">Phosphoprotein</keyword>
<dbReference type="SMART" id="SM00015">
    <property type="entry name" value="IQ"/>
    <property type="match status" value="21"/>
</dbReference>
<dbReference type="Gene3D" id="1.10.418.10">
    <property type="entry name" value="Calponin-like domain"/>
    <property type="match status" value="1"/>
</dbReference>